<sequence length="322" mass="35416">MDECRDNRALVDNNEAQTLTSEDIDEMRRQGVKGDEIIEALISNSATYEKKTAFSQEKYRIKKQKKYAPRVLLRRPSARSICEAYFKKYPHRIGFLRVDALSLLLSLANVTANSDILLVDMVGGLLTGAVAERLGAGTGYVCNTYLGSSPYPVDMVRTFNFDNEICKRIVRAPLRDLCLDQTGTSEKPDACNAELNVGTSEKPDASNAELNGQTSSISMEEMSLPSNHEAADSETTVSPQSKMGKTPKAGEKASEEAIKSWKENGFSRCRCLELSQGSPATFIIFSTICYLPPVSSATCNMHAQFTAGENGNWFANFRTLAT</sequence>
<dbReference type="PANTHER" id="PTHR12945">
    <property type="entry name" value="TRANSLATION INITIATION FACTOR EIF3-RELATED"/>
    <property type="match status" value="1"/>
</dbReference>
<feature type="compositionally biased region" description="Polar residues" evidence="7">
    <location>
        <begin position="208"/>
        <end position="218"/>
    </location>
</feature>
<evidence type="ECO:0000256" key="5">
    <source>
        <dbReference type="ARBA" id="ARBA00023242"/>
    </source>
</evidence>
<keyword evidence="5" id="KW-0539">Nucleus</keyword>
<dbReference type="Pfam" id="PF04189">
    <property type="entry name" value="Gcd10p"/>
    <property type="match status" value="1"/>
</dbReference>
<dbReference type="AlphaFoldDB" id="A0AAD6NUW3"/>
<proteinExistence type="inferred from homology"/>
<gene>
    <name evidence="8" type="ORF">OIU84_013794</name>
</gene>
<keyword evidence="9" id="KW-1185">Reference proteome</keyword>
<evidence type="ECO:0000256" key="3">
    <source>
        <dbReference type="ARBA" id="ARBA00021704"/>
    </source>
</evidence>
<feature type="region of interest" description="Disordered" evidence="7">
    <location>
        <begin position="189"/>
        <end position="255"/>
    </location>
</feature>
<dbReference type="PANTHER" id="PTHR12945:SF0">
    <property type="entry name" value="TRNA (ADENINE(58)-N(1))-METHYLTRANSFERASE NON-CATALYTIC SUBUNIT TRM6"/>
    <property type="match status" value="1"/>
</dbReference>
<name>A0AAD6NUW3_9ROSI</name>
<dbReference type="Proteomes" id="UP001162972">
    <property type="component" value="Chromosome 2"/>
</dbReference>
<protein>
    <recommendedName>
        <fullName evidence="3">tRNA (adenine(58)-N(1))-methyltransferase non-catalytic subunit TRM6</fullName>
    </recommendedName>
    <alternativeName>
        <fullName evidence="6">tRNA(m1A58)-methyltransferase subunit TRM6</fullName>
    </alternativeName>
</protein>
<comment type="caution">
    <text evidence="8">The sequence shown here is derived from an EMBL/GenBank/DDBJ whole genome shotgun (WGS) entry which is preliminary data.</text>
</comment>
<dbReference type="GO" id="GO:0030488">
    <property type="term" value="P:tRNA methylation"/>
    <property type="evidence" value="ECO:0007669"/>
    <property type="project" value="InterPro"/>
</dbReference>
<dbReference type="EMBL" id="JAPFFJ010000017">
    <property type="protein sequence ID" value="KAJ6405895.1"/>
    <property type="molecule type" value="Genomic_DNA"/>
</dbReference>
<dbReference type="GO" id="GO:0005634">
    <property type="term" value="C:nucleus"/>
    <property type="evidence" value="ECO:0007669"/>
    <property type="project" value="UniProtKB-SubCell"/>
</dbReference>
<accession>A0AAD6NUW3</accession>
<feature type="compositionally biased region" description="Polar residues" evidence="7">
    <location>
        <begin position="233"/>
        <end position="243"/>
    </location>
</feature>
<evidence type="ECO:0000313" key="9">
    <source>
        <dbReference type="Proteomes" id="UP001162972"/>
    </source>
</evidence>
<reference evidence="8 9" key="1">
    <citation type="journal article" date="2023" name="Int. J. Mol. Sci.">
        <title>De Novo Assembly and Annotation of 11 Diverse Shrub Willow (Salix) Genomes Reveals Novel Gene Organization in Sex-Linked Regions.</title>
        <authorList>
            <person name="Hyden B."/>
            <person name="Feng K."/>
            <person name="Yates T.B."/>
            <person name="Jawdy S."/>
            <person name="Cereghino C."/>
            <person name="Smart L.B."/>
            <person name="Muchero W."/>
        </authorList>
    </citation>
    <scope>NUCLEOTIDE SEQUENCE [LARGE SCALE GENOMIC DNA]</scope>
    <source>
        <tissue evidence="8">Shoot tip</tissue>
    </source>
</reference>
<dbReference type="GO" id="GO:0031515">
    <property type="term" value="C:tRNA (m1A) methyltransferase complex"/>
    <property type="evidence" value="ECO:0007669"/>
    <property type="project" value="InterPro"/>
</dbReference>
<comment type="subcellular location">
    <subcellularLocation>
        <location evidence="1">Nucleus</location>
    </subcellularLocation>
</comment>
<keyword evidence="4" id="KW-0819">tRNA processing</keyword>
<evidence type="ECO:0000256" key="1">
    <source>
        <dbReference type="ARBA" id="ARBA00004123"/>
    </source>
</evidence>
<evidence type="ECO:0000256" key="2">
    <source>
        <dbReference type="ARBA" id="ARBA00008320"/>
    </source>
</evidence>
<comment type="similarity">
    <text evidence="2">Belongs to the TRM6/GCD10 family.</text>
</comment>
<evidence type="ECO:0000256" key="4">
    <source>
        <dbReference type="ARBA" id="ARBA00022694"/>
    </source>
</evidence>
<dbReference type="InterPro" id="IPR017423">
    <property type="entry name" value="TRM6"/>
</dbReference>
<evidence type="ECO:0000313" key="8">
    <source>
        <dbReference type="EMBL" id="KAJ6405895.1"/>
    </source>
</evidence>
<evidence type="ECO:0000256" key="6">
    <source>
        <dbReference type="ARBA" id="ARBA00032319"/>
    </source>
</evidence>
<organism evidence="8 9">
    <name type="scientific">Salix udensis</name>
    <dbReference type="NCBI Taxonomy" id="889485"/>
    <lineage>
        <taxon>Eukaryota</taxon>
        <taxon>Viridiplantae</taxon>
        <taxon>Streptophyta</taxon>
        <taxon>Embryophyta</taxon>
        <taxon>Tracheophyta</taxon>
        <taxon>Spermatophyta</taxon>
        <taxon>Magnoliopsida</taxon>
        <taxon>eudicotyledons</taxon>
        <taxon>Gunneridae</taxon>
        <taxon>Pentapetalae</taxon>
        <taxon>rosids</taxon>
        <taxon>fabids</taxon>
        <taxon>Malpighiales</taxon>
        <taxon>Salicaceae</taxon>
        <taxon>Saliceae</taxon>
        <taxon>Salix</taxon>
    </lineage>
</organism>
<evidence type="ECO:0000256" key="7">
    <source>
        <dbReference type="SAM" id="MobiDB-lite"/>
    </source>
</evidence>